<dbReference type="EMBL" id="PEZL01000014">
    <property type="protein sequence ID" value="PIS13571.1"/>
    <property type="molecule type" value="Genomic_DNA"/>
</dbReference>
<dbReference type="Proteomes" id="UP000230353">
    <property type="component" value="Unassembled WGS sequence"/>
</dbReference>
<reference evidence="2" key="1">
    <citation type="submission" date="2017-09" db="EMBL/GenBank/DDBJ databases">
        <title>Depth-based differentiation of microbial function through sediment-hosted aquifers and enrichment of novel symbionts in the deep terrestrial subsurface.</title>
        <authorList>
            <person name="Probst A.J."/>
            <person name="Ladd B."/>
            <person name="Jarett J.K."/>
            <person name="Geller-Mcgrath D.E."/>
            <person name="Sieber C.M.K."/>
            <person name="Emerson J.B."/>
            <person name="Anantharaman K."/>
            <person name="Thomas B.C."/>
            <person name="Malmstrom R."/>
            <person name="Stieglmeier M."/>
            <person name="Klingl A."/>
            <person name="Woyke T."/>
            <person name="Ryan C.M."/>
            <person name="Banfield J.F."/>
        </authorList>
    </citation>
    <scope>NUCLEOTIDE SEQUENCE [LARGE SCALE GENOMIC DNA]</scope>
</reference>
<protein>
    <recommendedName>
        <fullName evidence="3">HD domain-containing protein</fullName>
    </recommendedName>
</protein>
<gene>
    <name evidence="1" type="ORF">COT67_00995</name>
</gene>
<organism evidence="1 2">
    <name type="scientific">Candidatus Tagabacteria bacterium CG09_land_8_20_14_0_10_41_14</name>
    <dbReference type="NCBI Taxonomy" id="1975021"/>
    <lineage>
        <taxon>Bacteria</taxon>
        <taxon>Candidatus Tagaibacteriota</taxon>
    </lineage>
</organism>
<sequence length="308" mass="35865">MKESYEKFFTPESKKFSLYIEEGKKEALGKIKEKFENPTEEKENLDFHNTRHTKDVIRRTKEILTKMREAEPPFISEEDIQLGKLAAAFHDTVQNWQENPVKEGRFSKTMRKRDTGENEKASAEMAKDFMEETNEKEKEEIFTDTDKEQLEQAIMATAPGWDPENKTVIQPNLKKESSYVSRALALADIGAAGMEGPEKFLEEGDALFREENIDLKDIAKNPAGLSADEKKYHQKRMVSWSYQQILFAQGRKALFRQETRDLPENMQKKLTSEIFTKFDKTIKGVVEKLRERKELSLEELLENFGYNK</sequence>
<evidence type="ECO:0000313" key="2">
    <source>
        <dbReference type="Proteomes" id="UP000230353"/>
    </source>
</evidence>
<name>A0A2H0WLN2_9BACT</name>
<dbReference type="AlphaFoldDB" id="A0A2H0WLN2"/>
<dbReference type="Gene3D" id="1.10.3210.10">
    <property type="entry name" value="Hypothetical protein af1432"/>
    <property type="match status" value="1"/>
</dbReference>
<evidence type="ECO:0008006" key="3">
    <source>
        <dbReference type="Google" id="ProtNLM"/>
    </source>
</evidence>
<evidence type="ECO:0000313" key="1">
    <source>
        <dbReference type="EMBL" id="PIS13571.1"/>
    </source>
</evidence>
<dbReference type="SUPFAM" id="SSF109604">
    <property type="entry name" value="HD-domain/PDEase-like"/>
    <property type="match status" value="1"/>
</dbReference>
<comment type="caution">
    <text evidence="1">The sequence shown here is derived from an EMBL/GenBank/DDBJ whole genome shotgun (WGS) entry which is preliminary data.</text>
</comment>
<accession>A0A2H0WLN2</accession>
<proteinExistence type="predicted"/>